<evidence type="ECO:0000256" key="1">
    <source>
        <dbReference type="ARBA" id="ARBA00004571"/>
    </source>
</evidence>
<evidence type="ECO:0000256" key="6">
    <source>
        <dbReference type="ARBA" id="ARBA00023136"/>
    </source>
</evidence>
<proteinExistence type="inferred from homology"/>
<dbReference type="GO" id="GO:0015344">
    <property type="term" value="F:siderophore uptake transmembrane transporter activity"/>
    <property type="evidence" value="ECO:0007669"/>
    <property type="project" value="TreeGrafter"/>
</dbReference>
<sequence length="780" mass="88150">MIRIFLLLILTAPIQIIAQTNKSTLNGKVMDQNKNPVPFATVYLENTPDNTVTNNNGTFQLTGVEFGEYNLIVSLIGYKTRKIAIEVNQKIVEIGSIGVVEDTEQLDEVIVQGESVKDKMERSAQAVTVLETAEIKLQTADLGLALSRIEGVNVRRSGGLGSQTRFSLNGLTDEQIRFFLDGVPLRLAGYPFGIANVPVNLTNRVDIFKGVVPVRFGSDALGGAVNLNSTQNMKGSRLEASYQTGSFGTHRATFSFNRQKEGSRFFFGANAFYDFTNNNYEIDVEVPDELGRLQPATVERFHDTYEAKGLDVKAGWQFKTDGLVSVRAFANDNEQDIQNNLIMTIPYGEVLSEGANYGAQLRFVKNLSKRLSTNSVLGYTYDETRFLDVSECVYDWFGNCIRERTVPGEIGGPSDQLIWDNVVYGRITFDYQLGTNSKLVFASAITHTTRTGDQRIQADPDAIDPLSAEQRNFAFVNGLEFEWNSTNEKFQNLLFFKDYYQDVKAEQPNLGGNINRDRNSHNIGFGNSFRYRVSERIDLKASYEWATRLPNTQEIFGDGVLIGPNLTLEPERSHNANLEFSYRTTHLNKWNLQFNANGFFREAEHLILLLGTDRIFAYNNVFEARSLGVESGVRTSSPNDRFQFGFNGTFQDFRNISTDGPLAGFNGDRIPNRPYVFFNGNAGYTIPKLFDIDDGLNLFWNARYVNEFFRGWESSGIREFKDTVPEQFIHNAGFTYSFPWQKVKSTFTAEVQNFTDEKAFDFFGVQRPGRAFFFKMNFSI</sequence>
<gene>
    <name evidence="11" type="ORF">I595_1884</name>
</gene>
<feature type="chain" id="PRO_5006134897" evidence="9">
    <location>
        <begin position="19"/>
        <end position="780"/>
    </location>
</feature>
<feature type="domain" description="TonB-dependent receptor plug" evidence="10">
    <location>
        <begin position="121"/>
        <end position="224"/>
    </location>
</feature>
<comment type="subcellular location">
    <subcellularLocation>
        <location evidence="1 8">Cell outer membrane</location>
        <topology evidence="1 8">Multi-pass membrane protein</topology>
    </subcellularLocation>
</comment>
<reference evidence="11 12" key="1">
    <citation type="submission" date="2015-09" db="EMBL/GenBank/DDBJ databases">
        <title>Genome sequence of the marine flavobacterium Croceitalea dokdonensis DOKDO 023 that contains proton- and sodium-pumping rhodopsins.</title>
        <authorList>
            <person name="Kwon S.-K."/>
            <person name="Lee H.K."/>
            <person name="Kwak M.-J."/>
            <person name="Kim J.F."/>
        </authorList>
    </citation>
    <scope>NUCLEOTIDE SEQUENCE [LARGE SCALE GENOMIC DNA]</scope>
    <source>
        <strain evidence="11 12">DOKDO 023</strain>
    </source>
</reference>
<keyword evidence="3 8" id="KW-1134">Transmembrane beta strand</keyword>
<dbReference type="SUPFAM" id="SSF56935">
    <property type="entry name" value="Porins"/>
    <property type="match status" value="1"/>
</dbReference>
<evidence type="ECO:0000256" key="2">
    <source>
        <dbReference type="ARBA" id="ARBA00022448"/>
    </source>
</evidence>
<dbReference type="STRING" id="1300341.I595_1884"/>
<evidence type="ECO:0000256" key="5">
    <source>
        <dbReference type="ARBA" id="ARBA00022729"/>
    </source>
</evidence>
<dbReference type="PATRIC" id="fig|1300341.3.peg.2070"/>
<keyword evidence="12" id="KW-1185">Reference proteome</keyword>
<dbReference type="Pfam" id="PF13715">
    <property type="entry name" value="CarbopepD_reg_2"/>
    <property type="match status" value="1"/>
</dbReference>
<dbReference type="InterPro" id="IPR037066">
    <property type="entry name" value="Plug_dom_sf"/>
</dbReference>
<dbReference type="GO" id="GO:0009279">
    <property type="term" value="C:cell outer membrane"/>
    <property type="evidence" value="ECO:0007669"/>
    <property type="project" value="UniProtKB-SubCell"/>
</dbReference>
<evidence type="ECO:0000256" key="3">
    <source>
        <dbReference type="ARBA" id="ARBA00022452"/>
    </source>
</evidence>
<keyword evidence="11" id="KW-0675">Receptor</keyword>
<evidence type="ECO:0000256" key="7">
    <source>
        <dbReference type="ARBA" id="ARBA00023237"/>
    </source>
</evidence>
<evidence type="ECO:0000256" key="4">
    <source>
        <dbReference type="ARBA" id="ARBA00022692"/>
    </source>
</evidence>
<keyword evidence="5 9" id="KW-0732">Signal</keyword>
<dbReference type="RefSeq" id="WP_054559000.1">
    <property type="nucleotide sequence ID" value="NZ_LDJX01000003.1"/>
</dbReference>
<dbReference type="Proteomes" id="UP000050280">
    <property type="component" value="Unassembled WGS sequence"/>
</dbReference>
<protein>
    <submittedName>
        <fullName evidence="11">Outer membrane receptor protein</fullName>
    </submittedName>
</protein>
<evidence type="ECO:0000259" key="10">
    <source>
        <dbReference type="Pfam" id="PF07715"/>
    </source>
</evidence>
<dbReference type="Gene3D" id="2.40.170.20">
    <property type="entry name" value="TonB-dependent receptor, beta-barrel domain"/>
    <property type="match status" value="1"/>
</dbReference>
<dbReference type="InterPro" id="IPR039426">
    <property type="entry name" value="TonB-dep_rcpt-like"/>
</dbReference>
<dbReference type="GO" id="GO:0044718">
    <property type="term" value="P:siderophore transmembrane transport"/>
    <property type="evidence" value="ECO:0007669"/>
    <property type="project" value="TreeGrafter"/>
</dbReference>
<keyword evidence="4 8" id="KW-0812">Transmembrane</keyword>
<dbReference type="EMBL" id="LDJX01000003">
    <property type="protein sequence ID" value="KPM32234.1"/>
    <property type="molecule type" value="Genomic_DNA"/>
</dbReference>
<organism evidence="11 12">
    <name type="scientific">Croceitalea dokdonensis DOKDO 023</name>
    <dbReference type="NCBI Taxonomy" id="1300341"/>
    <lineage>
        <taxon>Bacteria</taxon>
        <taxon>Pseudomonadati</taxon>
        <taxon>Bacteroidota</taxon>
        <taxon>Flavobacteriia</taxon>
        <taxon>Flavobacteriales</taxon>
        <taxon>Flavobacteriaceae</taxon>
        <taxon>Croceitalea</taxon>
    </lineage>
</organism>
<evidence type="ECO:0000313" key="12">
    <source>
        <dbReference type="Proteomes" id="UP000050280"/>
    </source>
</evidence>
<dbReference type="Gene3D" id="2.170.130.10">
    <property type="entry name" value="TonB-dependent receptor, plug domain"/>
    <property type="match status" value="1"/>
</dbReference>
<keyword evidence="2 8" id="KW-0813">Transport</keyword>
<comment type="caution">
    <text evidence="11">The sequence shown here is derived from an EMBL/GenBank/DDBJ whole genome shotgun (WGS) entry which is preliminary data.</text>
</comment>
<evidence type="ECO:0000256" key="9">
    <source>
        <dbReference type="SAM" id="SignalP"/>
    </source>
</evidence>
<dbReference type="InterPro" id="IPR012910">
    <property type="entry name" value="Plug_dom"/>
</dbReference>
<dbReference type="OrthoDB" id="9812892at2"/>
<evidence type="ECO:0000256" key="8">
    <source>
        <dbReference type="PROSITE-ProRule" id="PRU01360"/>
    </source>
</evidence>
<keyword evidence="6 8" id="KW-0472">Membrane</keyword>
<dbReference type="AlphaFoldDB" id="A0A0P7AK51"/>
<dbReference type="SUPFAM" id="SSF49464">
    <property type="entry name" value="Carboxypeptidase regulatory domain-like"/>
    <property type="match status" value="1"/>
</dbReference>
<accession>A0A0P7AK51</accession>
<dbReference type="Gene3D" id="2.60.40.1120">
    <property type="entry name" value="Carboxypeptidase-like, regulatory domain"/>
    <property type="match status" value="1"/>
</dbReference>
<feature type="signal peptide" evidence="9">
    <location>
        <begin position="1"/>
        <end position="18"/>
    </location>
</feature>
<dbReference type="InterPro" id="IPR008969">
    <property type="entry name" value="CarboxyPept-like_regulatory"/>
</dbReference>
<name>A0A0P7AK51_9FLAO</name>
<keyword evidence="7 8" id="KW-0998">Cell outer membrane</keyword>
<comment type="similarity">
    <text evidence="8">Belongs to the TonB-dependent receptor family.</text>
</comment>
<dbReference type="Pfam" id="PF07715">
    <property type="entry name" value="Plug"/>
    <property type="match status" value="1"/>
</dbReference>
<evidence type="ECO:0000313" key="11">
    <source>
        <dbReference type="EMBL" id="KPM32234.1"/>
    </source>
</evidence>
<dbReference type="PANTHER" id="PTHR30069:SF29">
    <property type="entry name" value="HEMOGLOBIN AND HEMOGLOBIN-HAPTOGLOBIN-BINDING PROTEIN 1-RELATED"/>
    <property type="match status" value="1"/>
</dbReference>
<dbReference type="PROSITE" id="PS52016">
    <property type="entry name" value="TONB_DEPENDENT_REC_3"/>
    <property type="match status" value="1"/>
</dbReference>
<dbReference type="InterPro" id="IPR036942">
    <property type="entry name" value="Beta-barrel_TonB_sf"/>
</dbReference>
<dbReference type="PANTHER" id="PTHR30069">
    <property type="entry name" value="TONB-DEPENDENT OUTER MEMBRANE RECEPTOR"/>
    <property type="match status" value="1"/>
</dbReference>